<feature type="domain" description="Glycoside hydrolase family 20 catalytic" evidence="5">
    <location>
        <begin position="51"/>
        <end position="407"/>
    </location>
</feature>
<organism evidence="6 7">
    <name type="scientific">Pseudoflavonifractor intestinihominis</name>
    <dbReference type="NCBI Taxonomy" id="3133171"/>
    <lineage>
        <taxon>Bacteria</taxon>
        <taxon>Bacillati</taxon>
        <taxon>Bacillota</taxon>
        <taxon>Clostridia</taxon>
        <taxon>Eubacteriales</taxon>
        <taxon>Oscillospiraceae</taxon>
        <taxon>Pseudoflavonifractor</taxon>
    </lineage>
</organism>
<evidence type="ECO:0000313" key="6">
    <source>
        <dbReference type="EMBL" id="MEQ2443668.1"/>
    </source>
</evidence>
<accession>A0ABV1ECC8</accession>
<evidence type="ECO:0000313" key="7">
    <source>
        <dbReference type="Proteomes" id="UP001464378"/>
    </source>
</evidence>
<sequence length="1609" mass="175396">MKKAVRKGAAKAVALVLSLAMIFGMAPMVNASAGDSAAASASTTTESTFDRIVHLDMGRKYFSPEWIKALINEISALGYTQLELDFSNNEGFRFSLPYDQMQIEVGGYETVLMEVEAEETQSPETDAAAAGDTDVTDSALPQASDAAQPEEGTGEADAAQTSEPAGSSEAEPEPQYKEVQVYNSKTVDLTKALSQEYITADQMAEIIDYAQSKNIEIVPLLNSPGHMGAILNAFQEYRWTDNQNRISESTIDLENDEAVRFAEGVVSAYAEWFAKQGCKTFNIGADEFANDLGTEYSPVMGLNYIYYNQPEVYSKLIEYINDLAVIIEKAGMTPRAFNDSFCYKDNTDYAPSTDIQVCYWSSGWNEYAYDLAEASTLEKRGYQLINTHGDYYYVLGKEDSWDSSDTYRYDFDNNTFAGGSNISDPVGSMFCIWSDYPNDETEQKVAEKVRVPLRIMAARMQDQIVTADTVDTSVTPGGFNANGTINVPAASVTDNVTNITVSASGVTSISAVKHEKAIPALADSTYVAYDISLNNGNYTQSAQVSIPLPEDWIYSDVQLRGFVLSSDGKVEYADDGSLNDGVYTFTAPHFSTVGVAVMAEPDQTVSVAVNSKKSITISGDYSNAKADVQNGNIAAVTVGKYTPGQGGIICGNKVTAPDGTYFISDGNGNYLEVYSRYYNYAVRNTTNVTEATQWKISKSGSSYTIYDPATGQYLTERASLSRTPYSWSYDSTKGFYYTKTEWEWFDRVEKTYYLSGGNNWSTAESTSSYGAAYEIAQQPVEGTTEITVSGLQVGETLVTVNDYVIKVVVTEEDLSGVSPLTIELFITNRRLNYNGANTIAIEAQAAATEEGYQFSDIPARIADGDVEYAFWKVVEIDYNSSARATHAGTGAGGSGQTHKGIFGDIQCTCDGSDKTMADDTHTMTAVRYRNGGWQYQNADGQWVDIKDNDQLVAYYLQVTDVTTELETQVVDYGARQDGFYLIGKEDWALLDFQVEYPSGFYPNDFANEKTLLYHNNTGKGRTIGMIRASLSDPYYVLSRIEVLTASSTNYRSVGTLSQIDIQYDEASAEVVWTSESGTDPIVPSLTFGESNGRDNVKLVRYVLEVNPEYSNLTVHYINETSGQEFHSYDIATRTAGESVEEAADFTGWTLNNGNLTPGVITNALGREETVYYRTDDLAKVPNMNPAYTSGFFEFANKITVSSDGDDLYLYYSTDKNAATAIVDFGLPVKIGPTFFDKNASSISAVGDSGSGVTGNYGTLKKDGSGNYIYTPSKIMNGSETFRMKVTIGAQSIDWVLYVVPASTVYYEDTFGAIEYGKGWETVGTTITGRTQTTSKLGDKAVYGHDAAYATDTTYSGGSAHKVTLTSGETATATFSFHGTGFQLVSMTDATSGCITVHVEGEETNNYYFVDCYYANGGALYQVPVLKVDELALGNYTVTVTAGYLSGRDWAKSDSATFVLDGVRIYKPIGDYPNYTQDNEGNVTYSEIRNILLYDGAWDQSNSVYVDTLGASTNSAADYANVGPNNEVYLKADDQITFTVPEGGSIVQIGAKLVSGKEMTFTVEGQDYEITSAVEMYYLLDGVKPGNEITITASGDGILSLTNLKLVSGS</sequence>
<dbReference type="Proteomes" id="UP001464378">
    <property type="component" value="Unassembled WGS sequence"/>
</dbReference>
<feature type="chain" id="PRO_5046396099" evidence="4">
    <location>
        <begin position="34"/>
        <end position="1609"/>
    </location>
</feature>
<dbReference type="Gene3D" id="3.20.20.80">
    <property type="entry name" value="Glycosidases"/>
    <property type="match status" value="2"/>
</dbReference>
<dbReference type="InterPro" id="IPR017853">
    <property type="entry name" value="GH"/>
</dbReference>
<dbReference type="SUPFAM" id="SSF51445">
    <property type="entry name" value="(Trans)glycosidases"/>
    <property type="match status" value="1"/>
</dbReference>
<dbReference type="InterPro" id="IPR015883">
    <property type="entry name" value="Glyco_hydro_20_cat"/>
</dbReference>
<comment type="caution">
    <text evidence="6">The sequence shown here is derived from an EMBL/GenBank/DDBJ whole genome shotgun (WGS) entry which is preliminary data.</text>
</comment>
<dbReference type="EMBL" id="JBBMFK010000013">
    <property type="protein sequence ID" value="MEQ2443668.1"/>
    <property type="molecule type" value="Genomic_DNA"/>
</dbReference>
<keyword evidence="7" id="KW-1185">Reference proteome</keyword>
<evidence type="ECO:0000256" key="1">
    <source>
        <dbReference type="ARBA" id="ARBA00006285"/>
    </source>
</evidence>
<keyword evidence="4" id="KW-0732">Signal</keyword>
<evidence type="ECO:0000256" key="2">
    <source>
        <dbReference type="ARBA" id="ARBA00022801"/>
    </source>
</evidence>
<dbReference type="PANTHER" id="PTHR43678:SF1">
    <property type="entry name" value="BETA-N-ACETYLHEXOSAMINIDASE"/>
    <property type="match status" value="1"/>
</dbReference>
<dbReference type="CDD" id="cd06564">
    <property type="entry name" value="GH20_DspB_LnbB-like"/>
    <property type="match status" value="1"/>
</dbReference>
<dbReference type="RefSeq" id="WP_349231787.1">
    <property type="nucleotide sequence ID" value="NZ_JBBMFK010000013.1"/>
</dbReference>
<feature type="region of interest" description="Disordered" evidence="3">
    <location>
        <begin position="116"/>
        <end position="179"/>
    </location>
</feature>
<comment type="similarity">
    <text evidence="1">Belongs to the glycosyl hydrolase 20 family.</text>
</comment>
<dbReference type="Gene3D" id="2.60.120.260">
    <property type="entry name" value="Galactose-binding domain-like"/>
    <property type="match status" value="1"/>
</dbReference>
<feature type="signal peptide" evidence="4">
    <location>
        <begin position="1"/>
        <end position="33"/>
    </location>
</feature>
<proteinExistence type="inferred from homology"/>
<name>A0ABV1ECC8_9FIRM</name>
<keyword evidence="2" id="KW-0378">Hydrolase</keyword>
<dbReference type="PANTHER" id="PTHR43678">
    <property type="entry name" value="PUTATIVE (AFU_ORTHOLOGUE AFUA_2G00640)-RELATED"/>
    <property type="match status" value="1"/>
</dbReference>
<dbReference type="Pfam" id="PF00728">
    <property type="entry name" value="Glyco_hydro_20"/>
    <property type="match status" value="1"/>
</dbReference>
<evidence type="ECO:0000256" key="4">
    <source>
        <dbReference type="SAM" id="SignalP"/>
    </source>
</evidence>
<reference evidence="6 7" key="1">
    <citation type="submission" date="2024-03" db="EMBL/GenBank/DDBJ databases">
        <title>Human intestinal bacterial collection.</title>
        <authorList>
            <person name="Pauvert C."/>
            <person name="Hitch T.C.A."/>
            <person name="Clavel T."/>
        </authorList>
    </citation>
    <scope>NUCLEOTIDE SEQUENCE [LARGE SCALE GENOMIC DNA]</scope>
    <source>
        <strain evidence="6 7">CLA-AP-H29</strain>
    </source>
</reference>
<dbReference type="InterPro" id="IPR052764">
    <property type="entry name" value="GH20_Enzymes"/>
</dbReference>
<protein>
    <submittedName>
        <fullName evidence="6">Family 20 glycosylhydrolase</fullName>
    </submittedName>
</protein>
<evidence type="ECO:0000256" key="3">
    <source>
        <dbReference type="SAM" id="MobiDB-lite"/>
    </source>
</evidence>
<evidence type="ECO:0000259" key="5">
    <source>
        <dbReference type="Pfam" id="PF00728"/>
    </source>
</evidence>
<gene>
    <name evidence="6" type="ORF">WMO64_09300</name>
</gene>
<feature type="compositionally biased region" description="Low complexity" evidence="3">
    <location>
        <begin position="125"/>
        <end position="137"/>
    </location>
</feature>